<dbReference type="Pfam" id="PF08320">
    <property type="entry name" value="PIG-X"/>
    <property type="match status" value="1"/>
</dbReference>
<evidence type="ECO:0000256" key="4">
    <source>
        <dbReference type="ARBA" id="ARBA00022502"/>
    </source>
</evidence>
<protein>
    <recommendedName>
        <fullName evidence="10">Phosphatidylinositol-glycan biosynthesis class X protein</fullName>
    </recommendedName>
</protein>
<dbReference type="FunCoup" id="H3A3C4">
    <property type="interactions" value="486"/>
</dbReference>
<comment type="pathway">
    <text evidence="2 10">Glycolipid biosynthesis; glycosylphosphatidylinositol-anchor biosynthesis.</text>
</comment>
<keyword evidence="12" id="KW-1185">Reference proteome</keyword>
<dbReference type="EMBL" id="AFYH01210524">
    <property type="status" value="NOT_ANNOTATED_CDS"/>
    <property type="molecule type" value="Genomic_DNA"/>
</dbReference>
<evidence type="ECO:0000256" key="6">
    <source>
        <dbReference type="ARBA" id="ARBA00022824"/>
    </source>
</evidence>
<evidence type="ECO:0000256" key="2">
    <source>
        <dbReference type="ARBA" id="ARBA00004687"/>
    </source>
</evidence>
<keyword evidence="6 10" id="KW-0256">Endoplasmic reticulum</keyword>
<evidence type="ECO:0000313" key="12">
    <source>
        <dbReference type="Proteomes" id="UP000008672"/>
    </source>
</evidence>
<dbReference type="Ensembl" id="ENSLACT00000004181.1">
    <property type="protein sequence ID" value="ENSLACP00000004145.1"/>
    <property type="gene ID" value="ENSLACG00000003687.1"/>
</dbReference>
<dbReference type="GO" id="GO:0005789">
    <property type="term" value="C:endoplasmic reticulum membrane"/>
    <property type="evidence" value="ECO:0007669"/>
    <property type="project" value="UniProtKB-SubCell"/>
</dbReference>
<dbReference type="Proteomes" id="UP000008672">
    <property type="component" value="Unassembled WGS sequence"/>
</dbReference>
<dbReference type="HOGENOM" id="CLU_076787_0_0_1"/>
<dbReference type="OMA" id="ALSKYMW"/>
<evidence type="ECO:0000256" key="3">
    <source>
        <dbReference type="ARBA" id="ARBA00010345"/>
    </source>
</evidence>
<comment type="similarity">
    <text evidence="3 10">Belongs to the PIGX family.</text>
</comment>
<dbReference type="GeneTree" id="ENSGT00390000017679"/>
<dbReference type="PANTHER" id="PTHR28650">
    <property type="entry name" value="PHOSPHATIDYLINOSITOL-GLYCAN BIOSYNTHESIS CLASS X PROTEIN"/>
    <property type="match status" value="1"/>
</dbReference>
<reference evidence="12" key="1">
    <citation type="submission" date="2011-08" db="EMBL/GenBank/DDBJ databases">
        <title>The draft genome of Latimeria chalumnae.</title>
        <authorList>
            <person name="Di Palma F."/>
            <person name="Alfoldi J."/>
            <person name="Johnson J."/>
            <person name="Berlin A."/>
            <person name="Gnerre S."/>
            <person name="Jaffe D."/>
            <person name="MacCallum I."/>
            <person name="Young S."/>
            <person name="Walker B.J."/>
            <person name="Lander E."/>
            <person name="Lindblad-Toh K."/>
        </authorList>
    </citation>
    <scope>NUCLEOTIDE SEQUENCE [LARGE SCALE GENOMIC DNA]</scope>
    <source>
        <strain evidence="12">Wild caught</strain>
    </source>
</reference>
<dbReference type="AlphaFoldDB" id="H3A3C4"/>
<accession>H3A3C4</accession>
<dbReference type="UniPathway" id="UPA00196"/>
<evidence type="ECO:0000313" key="11">
    <source>
        <dbReference type="Ensembl" id="ENSLACP00000004145.1"/>
    </source>
</evidence>
<gene>
    <name evidence="11" type="primary">PIGX</name>
</gene>
<dbReference type="eggNOG" id="ENOG502S32M">
    <property type="taxonomic scope" value="Eukaryota"/>
</dbReference>
<name>H3A3C4_LATCH</name>
<evidence type="ECO:0000256" key="9">
    <source>
        <dbReference type="ARBA" id="ARBA00023180"/>
    </source>
</evidence>
<keyword evidence="8 10" id="KW-0472">Membrane</keyword>
<reference evidence="11" key="2">
    <citation type="submission" date="2025-08" db="UniProtKB">
        <authorList>
            <consortium name="Ensembl"/>
        </authorList>
    </citation>
    <scope>IDENTIFICATION</scope>
</reference>
<dbReference type="Bgee" id="ENSLACG00000003687">
    <property type="expression patterns" value="Expressed in pelvic fin"/>
</dbReference>
<dbReference type="InterPro" id="IPR040039">
    <property type="entry name" value="PIGX"/>
</dbReference>
<organism evidence="11 12">
    <name type="scientific">Latimeria chalumnae</name>
    <name type="common">Coelacanth</name>
    <dbReference type="NCBI Taxonomy" id="7897"/>
    <lineage>
        <taxon>Eukaryota</taxon>
        <taxon>Metazoa</taxon>
        <taxon>Chordata</taxon>
        <taxon>Craniata</taxon>
        <taxon>Vertebrata</taxon>
        <taxon>Euteleostomi</taxon>
        <taxon>Coelacanthiformes</taxon>
        <taxon>Coelacanthidae</taxon>
        <taxon>Latimeria</taxon>
    </lineage>
</organism>
<dbReference type="InParanoid" id="H3A3C4"/>
<sequence>ISCSSQQWLGPVTLKQQLLKDGFHRELLIDVEAGGAAGVPEGCSLALVVHLPKGVYVDPYQLAMLKESNELEALVLNEVDVEAPEYFSSEVSVLVFTKRSSQCIGCFTSTLPLHARYHRPSTGGETHVTVILGNPQLMTRCQTVPVDLECPESVVKEAACTAENKTSCNWLLVNYKHVSEGAAMEIPVGQERRVVVVAAGTLLVTTLCCGLVLGAVFGQAQRGG</sequence>
<proteinExistence type="inferred from homology"/>
<keyword evidence="7 10" id="KW-1133">Transmembrane helix</keyword>
<dbReference type="InterPro" id="IPR013233">
    <property type="entry name" value="PIG-X/PBN1"/>
</dbReference>
<keyword evidence="9" id="KW-0325">Glycoprotein</keyword>
<dbReference type="SMART" id="SM00780">
    <property type="entry name" value="PIG-X"/>
    <property type="match status" value="1"/>
</dbReference>
<evidence type="ECO:0000256" key="5">
    <source>
        <dbReference type="ARBA" id="ARBA00022692"/>
    </source>
</evidence>
<dbReference type="EMBL" id="AFYH01210525">
    <property type="status" value="NOT_ANNOTATED_CDS"/>
    <property type="molecule type" value="Genomic_DNA"/>
</dbReference>
<dbReference type="PANTHER" id="PTHR28650:SF1">
    <property type="entry name" value="PHOSPHATIDYLINOSITOL-GLYCAN BIOSYNTHESIS CLASS X PROTEIN"/>
    <property type="match status" value="1"/>
</dbReference>
<dbReference type="STRING" id="7897.ENSLACP00000004145"/>
<evidence type="ECO:0000256" key="7">
    <source>
        <dbReference type="ARBA" id="ARBA00022989"/>
    </source>
</evidence>
<dbReference type="EMBL" id="AFYH01210526">
    <property type="status" value="NOT_ANNOTATED_CDS"/>
    <property type="molecule type" value="Genomic_DNA"/>
</dbReference>
<reference evidence="11" key="3">
    <citation type="submission" date="2025-09" db="UniProtKB">
        <authorList>
            <consortium name="Ensembl"/>
        </authorList>
    </citation>
    <scope>IDENTIFICATION</scope>
</reference>
<evidence type="ECO:0000256" key="8">
    <source>
        <dbReference type="ARBA" id="ARBA00023136"/>
    </source>
</evidence>
<evidence type="ECO:0000256" key="10">
    <source>
        <dbReference type="RuleBase" id="RU366056"/>
    </source>
</evidence>
<comment type="subcellular location">
    <subcellularLocation>
        <location evidence="1 10">Endoplasmic reticulum membrane</location>
        <topology evidence="1 10">Single-pass membrane protein</topology>
    </subcellularLocation>
</comment>
<evidence type="ECO:0000256" key="1">
    <source>
        <dbReference type="ARBA" id="ARBA00004389"/>
    </source>
</evidence>
<comment type="function">
    <text evidence="10">Stabilizing subunit of the glycosylphosphatidylinositol-mannosyltransferase I complex which catalyzes the transfer of the first mannose, via an alpha-1,4 bond from a dolichol-phosphate-mannose (Dol-P-Man) to the glucosaminyl acyl phosphatidylinositol (GlcN-(acyl)PI) intermediate to generate alpha-D-Man-(1-&gt;4)-alpha-D-GlcN-(1-&gt;6)-(1-radyl,2-acyl-sn-glycero-3-phospho)-2-acyl-inositol and participates in the sixth step of the glycosylphosphatidylinositol-anchor biosynthesis. Probably acts by stabilizing the mannosyltransferase PIGM.</text>
</comment>
<keyword evidence="4 10" id="KW-0337">GPI-anchor biosynthesis</keyword>
<dbReference type="GO" id="GO:0006506">
    <property type="term" value="P:GPI anchor biosynthetic process"/>
    <property type="evidence" value="ECO:0007669"/>
    <property type="project" value="UniProtKB-UniPathway"/>
</dbReference>
<keyword evidence="5 10" id="KW-0812">Transmembrane</keyword>
<feature type="transmembrane region" description="Helical" evidence="10">
    <location>
        <begin position="194"/>
        <end position="217"/>
    </location>
</feature>